<name>A0A1E2UPX9_9GAMM</name>
<dbReference type="EMBL" id="LVJZ01000003">
    <property type="protein sequence ID" value="ODB96813.1"/>
    <property type="molecule type" value="Genomic_DNA"/>
</dbReference>
<dbReference type="Proteomes" id="UP000094849">
    <property type="component" value="Unassembled WGS sequence"/>
</dbReference>
<feature type="transmembrane region" description="Helical" evidence="1">
    <location>
        <begin position="195"/>
        <end position="221"/>
    </location>
</feature>
<accession>A0A1E2UPX9</accession>
<reference evidence="3 4" key="1">
    <citation type="submission" date="2016-03" db="EMBL/GenBank/DDBJ databases">
        <title>Chemosynthetic sulphur-oxidizing symbionts of marine invertebrate animals are capable of nitrogen fixation.</title>
        <authorList>
            <person name="Petersen J.M."/>
            <person name="Kemper A."/>
            <person name="Gruber-Vodicka H."/>
            <person name="Cardini U."/>
            <person name="Geest Mvander."/>
            <person name="Kleiner M."/>
            <person name="Bulgheresi S."/>
            <person name="Fussmann M."/>
            <person name="Herbold C."/>
            <person name="Seah B.K.B."/>
            <person name="Antony C.Paul."/>
            <person name="Liu D."/>
            <person name="Belitz A."/>
            <person name="Weber M."/>
        </authorList>
    </citation>
    <scope>NUCLEOTIDE SEQUENCE [LARGE SCALE GENOMIC DNA]</scope>
    <source>
        <strain evidence="3">G_D</strain>
    </source>
</reference>
<feature type="transmembrane region" description="Helical" evidence="1">
    <location>
        <begin position="34"/>
        <end position="65"/>
    </location>
</feature>
<evidence type="ECO:0000313" key="3">
    <source>
        <dbReference type="EMBL" id="ODB96813.1"/>
    </source>
</evidence>
<organism evidence="3 4">
    <name type="scientific">Candidatus Thiodiazotropha endoloripes</name>
    <dbReference type="NCBI Taxonomy" id="1818881"/>
    <lineage>
        <taxon>Bacteria</taxon>
        <taxon>Pseudomonadati</taxon>
        <taxon>Pseudomonadota</taxon>
        <taxon>Gammaproteobacteria</taxon>
        <taxon>Chromatiales</taxon>
        <taxon>Sedimenticolaceae</taxon>
        <taxon>Candidatus Thiodiazotropha</taxon>
    </lineage>
</organism>
<evidence type="ECO:0000259" key="2">
    <source>
        <dbReference type="Pfam" id="PF13559"/>
    </source>
</evidence>
<sequence>MDLDRIAIKLRLRESWEGIDLGFTMARQWFINLWLIWLCSALPVMLLLVVLPLPLWLAGLILWWLKPVYEPPLLYWMSRRVFSETISLRGVFSDWRKIVLPQLIAMLSWRRFTPARSFFMPVVVLEGLRGERRKKRINVLAKNSGAASWLTIVGLHFEVILQFGLLGLILALIPEDLLWTDWQSYLFDPDPVSEWLHHLTALAAMSLIAPFYVAAGFALYLTRRSQLEAWDLELGLRRMAQRHETRPATTRNSLLACLALLFFAFSLPETAQSVEMSHQDAESLIQEVLSDEAFGEEKTVNYWEYVGEEESQSDESDSTFLSWLESIAESTAFLGELLLWIMVIVLLAYLLHWYLKNRSAFGRTVIEQSHRRVAPTIVAGLDLRPESMPENPSVKALEMIQQEHPREAVALLYRATLSRLVHHYALPIKAGDTERQCLDRSRTLQIPDLFDYLSELTAVWQQLAYAHHQPQKSQLIDLCRAWIDHFGGRDAG</sequence>
<dbReference type="AlphaFoldDB" id="A0A1E2UPX9"/>
<gene>
    <name evidence="3" type="ORF">A3196_08615</name>
</gene>
<dbReference type="Pfam" id="PF13559">
    <property type="entry name" value="DUF4129"/>
    <property type="match status" value="1"/>
</dbReference>
<keyword evidence="4" id="KW-1185">Reference proteome</keyword>
<protein>
    <recommendedName>
        <fullName evidence="2">Protein-glutamine gamma-glutamyltransferase-like C-terminal domain-containing protein</fullName>
    </recommendedName>
</protein>
<keyword evidence="1" id="KW-0812">Transmembrane</keyword>
<keyword evidence="1" id="KW-1133">Transmembrane helix</keyword>
<keyword evidence="1" id="KW-0472">Membrane</keyword>
<feature type="transmembrane region" description="Helical" evidence="1">
    <location>
        <begin position="149"/>
        <end position="173"/>
    </location>
</feature>
<evidence type="ECO:0000256" key="1">
    <source>
        <dbReference type="SAM" id="Phobius"/>
    </source>
</evidence>
<dbReference type="STRING" id="1818881.A3196_08615"/>
<dbReference type="InterPro" id="IPR025403">
    <property type="entry name" value="TgpA-like_C"/>
</dbReference>
<dbReference type="RefSeq" id="WP_069024372.1">
    <property type="nucleotide sequence ID" value="NZ_LVJZ01000003.1"/>
</dbReference>
<feature type="transmembrane region" description="Helical" evidence="1">
    <location>
        <begin position="337"/>
        <end position="355"/>
    </location>
</feature>
<feature type="transmembrane region" description="Helical" evidence="1">
    <location>
        <begin position="248"/>
        <end position="267"/>
    </location>
</feature>
<comment type="caution">
    <text evidence="3">The sequence shown here is derived from an EMBL/GenBank/DDBJ whole genome shotgun (WGS) entry which is preliminary data.</text>
</comment>
<proteinExistence type="predicted"/>
<evidence type="ECO:0000313" key="4">
    <source>
        <dbReference type="Proteomes" id="UP000094849"/>
    </source>
</evidence>
<feature type="domain" description="Protein-glutamine gamma-glutamyltransferase-like C-terminal" evidence="2">
    <location>
        <begin position="412"/>
        <end position="482"/>
    </location>
</feature>